<gene>
    <name evidence="2" type="ORF">BZM27_33340</name>
</gene>
<sequence length="252" mass="27880">MSASGTGLVINYEFSAQTNSPTQYGLYSEERFFYPGGLLDNTGTAYWYRNLHRYVRLDTTWSHSNPDTMVTTRVGDTISSSLTWTRPVRLGGAQVSRDFTLRPDLITYPVPTLAGSSAVPSAVDLYVNNVRQFTGSAPSGPFVINAVPAINGAGEARDRHARRARPQRNDDGAALHRFTAARARPHRLLGRSGFHAPLVCAQFVRLCGRSFVIRIIPTWLDVTHHAGNTRRSDTRRLQRGRRRAARAAAPAC</sequence>
<dbReference type="Proteomes" id="UP000294200">
    <property type="component" value="Unassembled WGS sequence"/>
</dbReference>
<evidence type="ECO:0000313" key="2">
    <source>
        <dbReference type="EMBL" id="TCG05494.1"/>
    </source>
</evidence>
<dbReference type="PANTHER" id="PTHR30451:SF5">
    <property type="entry name" value="SLR0019 PROTEIN"/>
    <property type="match status" value="1"/>
</dbReference>
<dbReference type="AlphaFoldDB" id="A0A4R0X6A6"/>
<accession>A0A4R0X6A6</accession>
<dbReference type="PANTHER" id="PTHR30451">
    <property type="entry name" value="OUTER MEMBRANE USHER PROTEIN"/>
    <property type="match status" value="1"/>
</dbReference>
<dbReference type="InterPro" id="IPR000015">
    <property type="entry name" value="Fimb_usher"/>
</dbReference>
<dbReference type="Gene3D" id="2.60.40.3110">
    <property type="match status" value="1"/>
</dbReference>
<keyword evidence="3" id="KW-1185">Reference proteome</keyword>
<dbReference type="GO" id="GO:0009297">
    <property type="term" value="P:pilus assembly"/>
    <property type="evidence" value="ECO:0007669"/>
    <property type="project" value="InterPro"/>
</dbReference>
<dbReference type="GO" id="GO:0009279">
    <property type="term" value="C:cell outer membrane"/>
    <property type="evidence" value="ECO:0007669"/>
    <property type="project" value="TreeGrafter"/>
</dbReference>
<feature type="region of interest" description="Disordered" evidence="1">
    <location>
        <begin position="227"/>
        <end position="252"/>
    </location>
</feature>
<comment type="caution">
    <text evidence="2">The sequence shown here is derived from an EMBL/GenBank/DDBJ whole genome shotgun (WGS) entry which is preliminary data.</text>
</comment>
<proteinExistence type="predicted"/>
<dbReference type="GO" id="GO:0015473">
    <property type="term" value="F:fimbrial usher porin activity"/>
    <property type="evidence" value="ECO:0007669"/>
    <property type="project" value="InterPro"/>
</dbReference>
<reference evidence="2 3" key="1">
    <citation type="submission" date="2017-02" db="EMBL/GenBank/DDBJ databases">
        <title>Paraburkholderia sophoroidis sp. nov. and Paraburkholderia steynii sp. nov. rhizobial symbionts of the fynbos legume Hypocalyptus sophoroides.</title>
        <authorList>
            <person name="Steenkamp E.T."/>
            <person name="Beukes C.W."/>
            <person name="Van Zyl E."/>
            <person name="Avontuur J."/>
            <person name="Chan W.Y."/>
            <person name="Hassen A."/>
            <person name="Palmer M."/>
            <person name="Mthombeni L."/>
            <person name="Phalane F."/>
            <person name="Sereme K."/>
            <person name="Venter S.N."/>
        </authorList>
    </citation>
    <scope>NUCLEOTIDE SEQUENCE [LARGE SCALE GENOMIC DNA]</scope>
    <source>
        <strain evidence="2 3">HC1.1ba</strain>
    </source>
</reference>
<organism evidence="2 3">
    <name type="scientific">Paraburkholderia steynii</name>
    <dbReference type="NCBI Taxonomy" id="1245441"/>
    <lineage>
        <taxon>Bacteria</taxon>
        <taxon>Pseudomonadati</taxon>
        <taxon>Pseudomonadota</taxon>
        <taxon>Betaproteobacteria</taxon>
        <taxon>Burkholderiales</taxon>
        <taxon>Burkholderiaceae</taxon>
        <taxon>Paraburkholderia</taxon>
    </lineage>
</organism>
<evidence type="ECO:0000256" key="1">
    <source>
        <dbReference type="SAM" id="MobiDB-lite"/>
    </source>
</evidence>
<evidence type="ECO:0000313" key="3">
    <source>
        <dbReference type="Proteomes" id="UP000294200"/>
    </source>
</evidence>
<dbReference type="EMBL" id="MWML01000164">
    <property type="protein sequence ID" value="TCG05494.1"/>
    <property type="molecule type" value="Genomic_DNA"/>
</dbReference>
<protein>
    <submittedName>
        <fullName evidence="2">Uncharacterized protein</fullName>
    </submittedName>
</protein>
<name>A0A4R0X6A6_9BURK</name>